<keyword evidence="2" id="KW-0732">Signal</keyword>
<dbReference type="Pfam" id="PF01520">
    <property type="entry name" value="Amidase_3"/>
    <property type="match status" value="1"/>
</dbReference>
<dbReference type="PANTHER" id="PTHR30404">
    <property type="entry name" value="N-ACETYLMURAMOYL-L-ALANINE AMIDASE"/>
    <property type="match status" value="1"/>
</dbReference>
<evidence type="ECO:0000259" key="3">
    <source>
        <dbReference type="SMART" id="SM00646"/>
    </source>
</evidence>
<evidence type="ECO:0000313" key="4">
    <source>
        <dbReference type="EMBL" id="CAG5086876.1"/>
    </source>
</evidence>
<accession>A0ABN7S1Q6</accession>
<feature type="signal peptide" evidence="2">
    <location>
        <begin position="1"/>
        <end position="24"/>
    </location>
</feature>
<dbReference type="Proteomes" id="UP000681526">
    <property type="component" value="Unassembled WGS sequence"/>
</dbReference>
<dbReference type="CDD" id="cd02696">
    <property type="entry name" value="MurNAc-LAA"/>
    <property type="match status" value="1"/>
</dbReference>
<dbReference type="EMBL" id="CAJRAY010000047">
    <property type="protein sequence ID" value="CAG5086876.1"/>
    <property type="molecule type" value="Genomic_DNA"/>
</dbReference>
<reference evidence="4 5" key="1">
    <citation type="submission" date="2021-04" db="EMBL/GenBank/DDBJ databases">
        <authorList>
            <person name="Rakotoarivonina H."/>
        </authorList>
    </citation>
    <scope>NUCLEOTIDE SEQUENCE [LARGE SCALE GENOMIC DNA]</scope>
    <source>
        <strain evidence="4 5">XE</strain>
    </source>
</reference>
<dbReference type="InterPro" id="IPR002508">
    <property type="entry name" value="MurNAc-LAA_cat"/>
</dbReference>
<dbReference type="Gene3D" id="3.40.630.40">
    <property type="entry name" value="Zn-dependent exopeptidases"/>
    <property type="match status" value="1"/>
</dbReference>
<dbReference type="SUPFAM" id="SSF53187">
    <property type="entry name" value="Zn-dependent exopeptidases"/>
    <property type="match status" value="1"/>
</dbReference>
<name>A0ABN7S1Q6_THEXY</name>
<proteinExistence type="predicted"/>
<dbReference type="RefSeq" id="WP_213484563.1">
    <property type="nucleotide sequence ID" value="NZ_CAJRAY010000047.1"/>
</dbReference>
<evidence type="ECO:0000256" key="2">
    <source>
        <dbReference type="SAM" id="SignalP"/>
    </source>
</evidence>
<keyword evidence="5" id="KW-1185">Reference proteome</keyword>
<dbReference type="PANTHER" id="PTHR30404:SF0">
    <property type="entry name" value="N-ACETYLMURAMOYL-L-ALANINE AMIDASE AMIC"/>
    <property type="match status" value="1"/>
</dbReference>
<dbReference type="InterPro" id="IPR050695">
    <property type="entry name" value="N-acetylmuramoyl_amidase_3"/>
</dbReference>
<evidence type="ECO:0000313" key="5">
    <source>
        <dbReference type="Proteomes" id="UP000681526"/>
    </source>
</evidence>
<evidence type="ECO:0000256" key="1">
    <source>
        <dbReference type="ARBA" id="ARBA00022801"/>
    </source>
</evidence>
<organism evidence="4 5">
    <name type="scientific">Thermobacillus xylanilyticus</name>
    <dbReference type="NCBI Taxonomy" id="76633"/>
    <lineage>
        <taxon>Bacteria</taxon>
        <taxon>Bacillati</taxon>
        <taxon>Bacillota</taxon>
        <taxon>Bacilli</taxon>
        <taxon>Bacillales</taxon>
        <taxon>Paenibacillaceae</taxon>
        <taxon>Thermobacillus</taxon>
    </lineage>
</organism>
<feature type="domain" description="MurNAc-LAA" evidence="3">
    <location>
        <begin position="129"/>
        <end position="230"/>
    </location>
</feature>
<comment type="caution">
    <text evidence="4">The sequence shown here is derived from an EMBL/GenBank/DDBJ whole genome shotgun (WGS) entry which is preliminary data.</text>
</comment>
<dbReference type="SMART" id="SM00646">
    <property type="entry name" value="Ami_3"/>
    <property type="match status" value="1"/>
</dbReference>
<gene>
    <name evidence="4" type="primary">txxe 2100-cwlD1</name>
    <name evidence="4" type="ORF">TXXE_10350</name>
</gene>
<protein>
    <submittedName>
        <fullName evidence="4">N-acetylmuramoyl-L-alanine amidase yrvJ</fullName>
    </submittedName>
</protein>
<feature type="chain" id="PRO_5045352016" evidence="2">
    <location>
        <begin position="25"/>
        <end position="237"/>
    </location>
</feature>
<sequence length="237" mass="25735">MNTKALLCAAAAATLLAAAPAPRAAAGSPASPASDTPRYERALPTAEVLIDAGHGGIDGGAHYGSVLEKDINLQVAKRLYLVLRSQGIPAVLNRTGDYALSDENRWHPSRSRHQRDLSQRRGLTDEIAVQLLVSLHVNWSRRPSASGPLVLHQEEGRSALLAAFLQDALNREYGSRRLPKVGKPYYLLNLVKRPAVIVELGFLSSPADRAKLTDPRWQQRLAEAVAAGIRQYLWTAG</sequence>
<keyword evidence="1" id="KW-0378">Hydrolase</keyword>